<dbReference type="EMBL" id="FOZN01000003">
    <property type="protein sequence ID" value="SFS14909.1"/>
    <property type="molecule type" value="Genomic_DNA"/>
</dbReference>
<organism evidence="7 8">
    <name type="scientific">Agrococcus baldri</name>
    <dbReference type="NCBI Taxonomy" id="153730"/>
    <lineage>
        <taxon>Bacteria</taxon>
        <taxon>Bacillati</taxon>
        <taxon>Actinomycetota</taxon>
        <taxon>Actinomycetes</taxon>
        <taxon>Micrococcales</taxon>
        <taxon>Microbacteriaceae</taxon>
        <taxon>Agrococcus</taxon>
    </lineage>
</organism>
<keyword evidence="3" id="KW-0804">Transcription</keyword>
<feature type="compositionally biased region" description="Low complexity" evidence="4">
    <location>
        <begin position="1"/>
        <end position="24"/>
    </location>
</feature>
<dbReference type="Gene3D" id="3.30.450.40">
    <property type="match status" value="1"/>
</dbReference>
<keyword evidence="8" id="KW-1185">Reference proteome</keyword>
<dbReference type="AlphaFoldDB" id="A0AA94HNM7"/>
<feature type="domain" description="IclR-ED" evidence="6">
    <location>
        <begin position="81"/>
        <end position="250"/>
    </location>
</feature>
<dbReference type="GO" id="GO:0003700">
    <property type="term" value="F:DNA-binding transcription factor activity"/>
    <property type="evidence" value="ECO:0007669"/>
    <property type="project" value="TreeGrafter"/>
</dbReference>
<dbReference type="SMART" id="SM00346">
    <property type="entry name" value="HTH_ICLR"/>
    <property type="match status" value="1"/>
</dbReference>
<dbReference type="GO" id="GO:0003677">
    <property type="term" value="F:DNA binding"/>
    <property type="evidence" value="ECO:0007669"/>
    <property type="project" value="UniProtKB-KW"/>
</dbReference>
<keyword evidence="2" id="KW-0238">DNA-binding</keyword>
<accession>A0AA94HNM7</accession>
<reference evidence="7 8" key="1">
    <citation type="submission" date="2016-10" db="EMBL/GenBank/DDBJ databases">
        <authorList>
            <person name="Varghese N."/>
            <person name="Submissions S."/>
        </authorList>
    </citation>
    <scope>NUCLEOTIDE SEQUENCE [LARGE SCALE GENOMIC DNA]</scope>
    <source>
        <strain evidence="7 8">IAM 15147</strain>
    </source>
</reference>
<comment type="caution">
    <text evidence="7">The sequence shown here is derived from an EMBL/GenBank/DDBJ whole genome shotgun (WGS) entry which is preliminary data.</text>
</comment>
<evidence type="ECO:0000313" key="8">
    <source>
        <dbReference type="Proteomes" id="UP000198506"/>
    </source>
</evidence>
<dbReference type="PANTHER" id="PTHR30136">
    <property type="entry name" value="HELIX-TURN-HELIX TRANSCRIPTIONAL REGULATOR, ICLR FAMILY"/>
    <property type="match status" value="1"/>
</dbReference>
<evidence type="ECO:0000256" key="2">
    <source>
        <dbReference type="ARBA" id="ARBA00023125"/>
    </source>
</evidence>
<protein>
    <submittedName>
        <fullName evidence="7">Transcriptional regulator, IclR family</fullName>
    </submittedName>
</protein>
<name>A0AA94HNM7_9MICO</name>
<gene>
    <name evidence="7" type="ORF">SAMN04487783_1932</name>
</gene>
<dbReference type="PROSITE" id="PS51077">
    <property type="entry name" value="HTH_ICLR"/>
    <property type="match status" value="1"/>
</dbReference>
<dbReference type="InterPro" id="IPR036390">
    <property type="entry name" value="WH_DNA-bd_sf"/>
</dbReference>
<dbReference type="PANTHER" id="PTHR30136:SF24">
    <property type="entry name" value="HTH-TYPE TRANSCRIPTIONAL REPRESSOR ALLR"/>
    <property type="match status" value="1"/>
</dbReference>
<dbReference type="GO" id="GO:0045892">
    <property type="term" value="P:negative regulation of DNA-templated transcription"/>
    <property type="evidence" value="ECO:0007669"/>
    <property type="project" value="TreeGrafter"/>
</dbReference>
<dbReference type="InterPro" id="IPR005471">
    <property type="entry name" value="Tscrpt_reg_IclR_N"/>
</dbReference>
<dbReference type="Gene3D" id="1.10.10.10">
    <property type="entry name" value="Winged helix-like DNA-binding domain superfamily/Winged helix DNA-binding domain"/>
    <property type="match status" value="1"/>
</dbReference>
<evidence type="ECO:0000256" key="4">
    <source>
        <dbReference type="SAM" id="MobiDB-lite"/>
    </source>
</evidence>
<dbReference type="SUPFAM" id="SSF46785">
    <property type="entry name" value="Winged helix' DNA-binding domain"/>
    <property type="match status" value="1"/>
</dbReference>
<dbReference type="Pfam" id="PF09339">
    <property type="entry name" value="HTH_IclR"/>
    <property type="match status" value="1"/>
</dbReference>
<sequence length="250" mass="25761">MPETKPTPASPAATASGAAAKPETSGSQTLSRGLTALSLLADHGSQSIQSLAALLGVHRSVAYRLVRTLEEHRLVVRDSGGMLSLGPQLVILARDVEHDLQSASLPHLQQLADELGATAFLTVRDGDDAVTLVTAVPRGVNASVAQHPGHRHPIALGAPGIALQAMLSEATWRELGHDEPMHPAVADVRAQGFAVSANEVIQGITSVGAPIRARGMTDASVAVVTVGEPDAQALGAAVLRAARAIEADLR</sequence>
<dbReference type="InterPro" id="IPR050707">
    <property type="entry name" value="HTH_MetabolicPath_Reg"/>
</dbReference>
<evidence type="ECO:0000256" key="1">
    <source>
        <dbReference type="ARBA" id="ARBA00023015"/>
    </source>
</evidence>
<evidence type="ECO:0000313" key="7">
    <source>
        <dbReference type="EMBL" id="SFS14909.1"/>
    </source>
</evidence>
<keyword evidence="1" id="KW-0805">Transcription regulation</keyword>
<evidence type="ECO:0000256" key="3">
    <source>
        <dbReference type="ARBA" id="ARBA00023163"/>
    </source>
</evidence>
<dbReference type="RefSeq" id="WP_092918309.1">
    <property type="nucleotide sequence ID" value="NZ_FOZN01000003.1"/>
</dbReference>
<feature type="region of interest" description="Disordered" evidence="4">
    <location>
        <begin position="1"/>
        <end position="28"/>
    </location>
</feature>
<dbReference type="Pfam" id="PF01614">
    <property type="entry name" value="IclR_C"/>
    <property type="match status" value="1"/>
</dbReference>
<dbReference type="InterPro" id="IPR014757">
    <property type="entry name" value="Tscrpt_reg_IclR_C"/>
</dbReference>
<dbReference type="Proteomes" id="UP000198506">
    <property type="component" value="Unassembled WGS sequence"/>
</dbReference>
<dbReference type="PROSITE" id="PS51078">
    <property type="entry name" value="ICLR_ED"/>
    <property type="match status" value="1"/>
</dbReference>
<feature type="domain" description="HTH iclR-type" evidence="5">
    <location>
        <begin position="27"/>
        <end position="87"/>
    </location>
</feature>
<evidence type="ECO:0000259" key="6">
    <source>
        <dbReference type="PROSITE" id="PS51078"/>
    </source>
</evidence>
<proteinExistence type="predicted"/>
<dbReference type="InterPro" id="IPR036388">
    <property type="entry name" value="WH-like_DNA-bd_sf"/>
</dbReference>
<evidence type="ECO:0000259" key="5">
    <source>
        <dbReference type="PROSITE" id="PS51077"/>
    </source>
</evidence>
<dbReference type="SUPFAM" id="SSF55781">
    <property type="entry name" value="GAF domain-like"/>
    <property type="match status" value="1"/>
</dbReference>
<dbReference type="InterPro" id="IPR029016">
    <property type="entry name" value="GAF-like_dom_sf"/>
</dbReference>